<organism evidence="2 3">
    <name type="scientific">Punica granatum</name>
    <name type="common">Pomegranate</name>
    <dbReference type="NCBI Taxonomy" id="22663"/>
    <lineage>
        <taxon>Eukaryota</taxon>
        <taxon>Viridiplantae</taxon>
        <taxon>Streptophyta</taxon>
        <taxon>Embryophyta</taxon>
        <taxon>Tracheophyta</taxon>
        <taxon>Spermatophyta</taxon>
        <taxon>Magnoliopsida</taxon>
        <taxon>eudicotyledons</taxon>
        <taxon>Gunneridae</taxon>
        <taxon>Pentapetalae</taxon>
        <taxon>rosids</taxon>
        <taxon>malvids</taxon>
        <taxon>Myrtales</taxon>
        <taxon>Lythraceae</taxon>
        <taxon>Punica</taxon>
    </lineage>
</organism>
<feature type="compositionally biased region" description="Polar residues" evidence="1">
    <location>
        <begin position="1"/>
        <end position="18"/>
    </location>
</feature>
<dbReference type="RefSeq" id="XP_031386751.1">
    <property type="nucleotide sequence ID" value="XM_031530891.1"/>
</dbReference>
<name>A0A6P8CZC7_PUNGR</name>
<dbReference type="GeneID" id="116200162"/>
<evidence type="ECO:0000256" key="1">
    <source>
        <dbReference type="SAM" id="MobiDB-lite"/>
    </source>
</evidence>
<evidence type="ECO:0000313" key="3">
    <source>
        <dbReference type="RefSeq" id="XP_031386751.1"/>
    </source>
</evidence>
<feature type="compositionally biased region" description="Basic and acidic residues" evidence="1">
    <location>
        <begin position="20"/>
        <end position="32"/>
    </location>
</feature>
<reference evidence="3" key="2">
    <citation type="submission" date="2025-08" db="UniProtKB">
        <authorList>
            <consortium name="RefSeq"/>
        </authorList>
    </citation>
    <scope>IDENTIFICATION</scope>
    <source>
        <tissue evidence="3">Leaf</tissue>
    </source>
</reference>
<feature type="region of interest" description="Disordered" evidence="1">
    <location>
        <begin position="1"/>
        <end position="77"/>
    </location>
</feature>
<gene>
    <name evidence="3" type="primary">LOC116200162</name>
</gene>
<protein>
    <submittedName>
        <fullName evidence="3">Uncharacterized protein LOC116200162</fullName>
    </submittedName>
</protein>
<keyword evidence="2" id="KW-1185">Reference proteome</keyword>
<dbReference type="PANTHER" id="PTHR34196:SF4">
    <property type="entry name" value="OS06G0208200 PROTEIN"/>
    <property type="match status" value="1"/>
</dbReference>
<sequence>MNGNKGDTTMDVESTAGNETEFRPLEHPREPPFDEDQPIECPMRVSSAVNVGEMPKENSMESPRKRMESTNMMSNEGTILKADAEPPSARKRHHNQTHGDIVITPILRNIPPPPQSNLTHELTTLHQMDSFKPNLN</sequence>
<proteinExistence type="predicted"/>
<reference evidence="2" key="1">
    <citation type="journal article" date="2020" name="Plant Biotechnol. J.">
        <title>The pomegranate (Punica granatum L.) draft genome dissects genetic divergence between soft- and hard-seeded cultivars.</title>
        <authorList>
            <person name="Luo X."/>
            <person name="Li H."/>
            <person name="Wu Z."/>
            <person name="Yao W."/>
            <person name="Zhao P."/>
            <person name="Cao D."/>
            <person name="Yu H."/>
            <person name="Li K."/>
            <person name="Poudel K."/>
            <person name="Zhao D."/>
            <person name="Zhang F."/>
            <person name="Xia X."/>
            <person name="Chen L."/>
            <person name="Wang Q."/>
            <person name="Jing D."/>
            <person name="Cao S."/>
        </authorList>
    </citation>
    <scope>NUCLEOTIDE SEQUENCE [LARGE SCALE GENOMIC DNA]</scope>
    <source>
        <strain evidence="2">cv. Tunisia</strain>
    </source>
</reference>
<evidence type="ECO:0000313" key="2">
    <source>
        <dbReference type="Proteomes" id="UP000515151"/>
    </source>
</evidence>
<feature type="compositionally biased region" description="Basic and acidic residues" evidence="1">
    <location>
        <begin position="54"/>
        <end position="68"/>
    </location>
</feature>
<dbReference type="AlphaFoldDB" id="A0A6P8CZC7"/>
<dbReference type="PANTHER" id="PTHR34196">
    <property type="entry name" value="OS02G0697700 PROTEIN"/>
    <property type="match status" value="1"/>
</dbReference>
<accession>A0A6P8CZC7</accession>
<dbReference type="Proteomes" id="UP000515151">
    <property type="component" value="Chromosome 3"/>
</dbReference>